<keyword evidence="4" id="KW-1133">Transmembrane helix</keyword>
<reference evidence="7 8" key="1">
    <citation type="submission" date="2019-05" db="EMBL/GenBank/DDBJ databases">
        <title>Nesterenkonia sp. GY239, isolated from the Southern Atlantic Ocean.</title>
        <authorList>
            <person name="Zhang G."/>
        </authorList>
    </citation>
    <scope>NUCLEOTIDE SEQUENCE [LARGE SCALE GENOMIC DNA]</scope>
    <source>
        <strain evidence="7 8">GY239</strain>
    </source>
</reference>
<name>A0A5R9A5H3_9MICC</name>
<gene>
    <name evidence="7" type="ORF">FEF27_10400</name>
</gene>
<dbReference type="EMBL" id="VAWA01000014">
    <property type="protein sequence ID" value="TLP73305.1"/>
    <property type="molecule type" value="Genomic_DNA"/>
</dbReference>
<evidence type="ECO:0000256" key="2">
    <source>
        <dbReference type="ARBA" id="ARBA00022475"/>
    </source>
</evidence>
<dbReference type="AlphaFoldDB" id="A0A5R9A5H3"/>
<dbReference type="SUPFAM" id="SSF52540">
    <property type="entry name" value="P-loop containing nucleoside triphosphate hydrolases"/>
    <property type="match status" value="1"/>
</dbReference>
<dbReference type="RefSeq" id="WP_138170794.1">
    <property type="nucleotide sequence ID" value="NZ_VAWA01000014.1"/>
</dbReference>
<dbReference type="PANTHER" id="PTHR37937">
    <property type="entry name" value="CONJUGATIVE TRANSFER: DNA TRANSPORT"/>
    <property type="match status" value="1"/>
</dbReference>
<comment type="caution">
    <text evidence="7">The sequence shown here is derived from an EMBL/GenBank/DDBJ whole genome shotgun (WGS) entry which is preliminary data.</text>
</comment>
<proteinExistence type="predicted"/>
<feature type="domain" description="TraD/TraG TraM recognition site" evidence="6">
    <location>
        <begin position="177"/>
        <end position="289"/>
    </location>
</feature>
<evidence type="ECO:0000256" key="3">
    <source>
        <dbReference type="ARBA" id="ARBA00022692"/>
    </source>
</evidence>
<sequence>MASLLMKVGALGAYDNGGGGGGDGAAFWQTLTTQSMAAVLLAGMESEGGIDWSLRASSATAGKDAEDDSPSWVSAYDLVREKSTHAADLFGKIDTDPKMRDSIKATMHTGLAPWLLSNVSGRHGNSVPFQPKMLEDADEPTLAIIAPADGVAAGAAVAVVETIVRHLRRGIERGLDRVLLSIDEAVNTCPIPKLPTYVTEARGLGVACVIAVQSTKQMTLRWGKEGAEVLREVFPSALILEGAPEREMLENAAWWDGEEDRWTESIDSHQNRSLSAERVQRTAPTRLLPKSVEEGRLLLYGQKGNMVELPGMWNFPKG</sequence>
<dbReference type="InterPro" id="IPR027417">
    <property type="entry name" value="P-loop_NTPase"/>
</dbReference>
<dbReference type="Proteomes" id="UP000306544">
    <property type="component" value="Unassembled WGS sequence"/>
</dbReference>
<dbReference type="InterPro" id="IPR032689">
    <property type="entry name" value="TraG-D_C"/>
</dbReference>
<dbReference type="GO" id="GO:0005886">
    <property type="term" value="C:plasma membrane"/>
    <property type="evidence" value="ECO:0007669"/>
    <property type="project" value="UniProtKB-SubCell"/>
</dbReference>
<dbReference type="InterPro" id="IPR051539">
    <property type="entry name" value="T4SS-coupling_protein"/>
</dbReference>
<dbReference type="OrthoDB" id="4658601at2"/>
<evidence type="ECO:0000313" key="7">
    <source>
        <dbReference type="EMBL" id="TLP73305.1"/>
    </source>
</evidence>
<evidence type="ECO:0000259" key="6">
    <source>
        <dbReference type="Pfam" id="PF12696"/>
    </source>
</evidence>
<dbReference type="Gene3D" id="3.40.50.300">
    <property type="entry name" value="P-loop containing nucleotide triphosphate hydrolases"/>
    <property type="match status" value="1"/>
</dbReference>
<keyword evidence="8" id="KW-1185">Reference proteome</keyword>
<organism evidence="7 8">
    <name type="scientific">Nesterenkonia sphaerica</name>
    <dbReference type="NCBI Taxonomy" id="1804988"/>
    <lineage>
        <taxon>Bacteria</taxon>
        <taxon>Bacillati</taxon>
        <taxon>Actinomycetota</taxon>
        <taxon>Actinomycetes</taxon>
        <taxon>Micrococcales</taxon>
        <taxon>Micrococcaceae</taxon>
        <taxon>Nesterenkonia</taxon>
    </lineage>
</organism>
<keyword evidence="3" id="KW-0812">Transmembrane</keyword>
<evidence type="ECO:0000256" key="1">
    <source>
        <dbReference type="ARBA" id="ARBA00004651"/>
    </source>
</evidence>
<comment type="subcellular location">
    <subcellularLocation>
        <location evidence="1">Cell membrane</location>
        <topology evidence="1">Multi-pass membrane protein</topology>
    </subcellularLocation>
</comment>
<evidence type="ECO:0000313" key="8">
    <source>
        <dbReference type="Proteomes" id="UP000306544"/>
    </source>
</evidence>
<evidence type="ECO:0000256" key="4">
    <source>
        <dbReference type="ARBA" id="ARBA00022989"/>
    </source>
</evidence>
<keyword evidence="5" id="KW-0472">Membrane</keyword>
<dbReference type="Pfam" id="PF12696">
    <property type="entry name" value="TraG-D_C"/>
    <property type="match status" value="1"/>
</dbReference>
<evidence type="ECO:0000256" key="5">
    <source>
        <dbReference type="ARBA" id="ARBA00023136"/>
    </source>
</evidence>
<keyword evidence="2" id="KW-1003">Cell membrane</keyword>
<dbReference type="CDD" id="cd01127">
    <property type="entry name" value="TrwB_TraG_TraD_VirD4"/>
    <property type="match status" value="1"/>
</dbReference>
<protein>
    <recommendedName>
        <fullName evidence="6">TraD/TraG TraM recognition site domain-containing protein</fullName>
    </recommendedName>
</protein>
<accession>A0A5R9A5H3</accession>
<dbReference type="PANTHER" id="PTHR37937:SF1">
    <property type="entry name" value="CONJUGATIVE TRANSFER: DNA TRANSPORT"/>
    <property type="match status" value="1"/>
</dbReference>